<dbReference type="EMBL" id="BFEA01000269">
    <property type="protein sequence ID" value="GBG77484.1"/>
    <property type="molecule type" value="Genomic_DNA"/>
</dbReference>
<accession>A0A388L5A5</accession>
<sequence>MAGAFSLFHPYEVDGEELVGGEQCGVEWVGEGVGVGGGELVGGGGGGGVFESDVVEDARAGRNRCEYGLVGGEEAVDLEDVSKKVGEGHGGLVDEGGHKVFAAYALDAGAQNVYLGRLEVIVDEVKRGFDWGGMVDDSVMVGVIVWVTMVEVVVDEGRGADDVLPDRAVDVEEEVIGVDVEAEDGGRVVEHEYAKPRAMLSIESGLVRMPDISMLDDSAMVVGEEAVVAAEEVAAEVVAADEVKAAATAAAAAGSAAVC</sequence>
<evidence type="ECO:0000313" key="2">
    <source>
        <dbReference type="Proteomes" id="UP000265515"/>
    </source>
</evidence>
<gene>
    <name evidence="1" type="ORF">CBR_g23931</name>
</gene>
<proteinExistence type="predicted"/>
<organism evidence="1 2">
    <name type="scientific">Chara braunii</name>
    <name type="common">Braun's stonewort</name>
    <dbReference type="NCBI Taxonomy" id="69332"/>
    <lineage>
        <taxon>Eukaryota</taxon>
        <taxon>Viridiplantae</taxon>
        <taxon>Streptophyta</taxon>
        <taxon>Charophyceae</taxon>
        <taxon>Charales</taxon>
        <taxon>Characeae</taxon>
        <taxon>Chara</taxon>
    </lineage>
</organism>
<dbReference type="Gramene" id="GBG77484">
    <property type="protein sequence ID" value="GBG77484"/>
    <property type="gene ID" value="CBR_g23931"/>
</dbReference>
<evidence type="ECO:0000313" key="1">
    <source>
        <dbReference type="EMBL" id="GBG77484.1"/>
    </source>
</evidence>
<name>A0A388L5A5_CHABU</name>
<protein>
    <submittedName>
        <fullName evidence="1">Uncharacterized protein</fullName>
    </submittedName>
</protein>
<comment type="caution">
    <text evidence="1">The sequence shown here is derived from an EMBL/GenBank/DDBJ whole genome shotgun (WGS) entry which is preliminary data.</text>
</comment>
<reference evidence="1 2" key="1">
    <citation type="journal article" date="2018" name="Cell">
        <title>The Chara Genome: Secondary Complexity and Implications for Plant Terrestrialization.</title>
        <authorList>
            <person name="Nishiyama T."/>
            <person name="Sakayama H."/>
            <person name="Vries J.D."/>
            <person name="Buschmann H."/>
            <person name="Saint-Marcoux D."/>
            <person name="Ullrich K.K."/>
            <person name="Haas F.B."/>
            <person name="Vanderstraeten L."/>
            <person name="Becker D."/>
            <person name="Lang D."/>
            <person name="Vosolsobe S."/>
            <person name="Rombauts S."/>
            <person name="Wilhelmsson P.K.I."/>
            <person name="Janitza P."/>
            <person name="Kern R."/>
            <person name="Heyl A."/>
            <person name="Rumpler F."/>
            <person name="Villalobos L.I.A.C."/>
            <person name="Clay J.M."/>
            <person name="Skokan R."/>
            <person name="Toyoda A."/>
            <person name="Suzuki Y."/>
            <person name="Kagoshima H."/>
            <person name="Schijlen E."/>
            <person name="Tajeshwar N."/>
            <person name="Catarino B."/>
            <person name="Hetherington A.J."/>
            <person name="Saltykova A."/>
            <person name="Bonnot C."/>
            <person name="Breuninger H."/>
            <person name="Symeonidi A."/>
            <person name="Radhakrishnan G.V."/>
            <person name="Van Nieuwerburgh F."/>
            <person name="Deforce D."/>
            <person name="Chang C."/>
            <person name="Karol K.G."/>
            <person name="Hedrich R."/>
            <person name="Ulvskov P."/>
            <person name="Glockner G."/>
            <person name="Delwiche C.F."/>
            <person name="Petrasek J."/>
            <person name="Van de Peer Y."/>
            <person name="Friml J."/>
            <person name="Beilby M."/>
            <person name="Dolan L."/>
            <person name="Kohara Y."/>
            <person name="Sugano S."/>
            <person name="Fujiyama A."/>
            <person name="Delaux P.-M."/>
            <person name="Quint M."/>
            <person name="TheiBen G."/>
            <person name="Hagemann M."/>
            <person name="Harholt J."/>
            <person name="Dunand C."/>
            <person name="Zachgo S."/>
            <person name="Langdale J."/>
            <person name="Maumus F."/>
            <person name="Straeten D.V.D."/>
            <person name="Gould S.B."/>
            <person name="Rensing S.A."/>
        </authorList>
    </citation>
    <scope>NUCLEOTIDE SEQUENCE [LARGE SCALE GENOMIC DNA]</scope>
    <source>
        <strain evidence="1 2">S276</strain>
    </source>
</reference>
<dbReference type="Proteomes" id="UP000265515">
    <property type="component" value="Unassembled WGS sequence"/>
</dbReference>
<keyword evidence="2" id="KW-1185">Reference proteome</keyword>
<dbReference type="AlphaFoldDB" id="A0A388L5A5"/>